<keyword evidence="4 8" id="KW-0808">Transferase</keyword>
<proteinExistence type="predicted"/>
<organism evidence="8 9">
    <name type="scientific">Sagittula marina</name>
    <dbReference type="NCBI Taxonomy" id="943940"/>
    <lineage>
        <taxon>Bacteria</taxon>
        <taxon>Pseudomonadati</taxon>
        <taxon>Pseudomonadota</taxon>
        <taxon>Alphaproteobacteria</taxon>
        <taxon>Rhodobacterales</taxon>
        <taxon>Roseobacteraceae</taxon>
        <taxon>Sagittula</taxon>
    </lineage>
</organism>
<dbReference type="AlphaFoldDB" id="A0A7W6GPY8"/>
<dbReference type="PANTHER" id="PTHR43646:SF2">
    <property type="entry name" value="GLYCOSYLTRANSFERASE 2-LIKE DOMAIN-CONTAINING PROTEIN"/>
    <property type="match status" value="1"/>
</dbReference>
<dbReference type="GO" id="GO:0005886">
    <property type="term" value="C:plasma membrane"/>
    <property type="evidence" value="ECO:0007669"/>
    <property type="project" value="UniProtKB-SubCell"/>
</dbReference>
<gene>
    <name evidence="8" type="ORF">GGQ68_000147</name>
</gene>
<dbReference type="SUPFAM" id="SSF53448">
    <property type="entry name" value="Nucleotide-diphospho-sugar transferases"/>
    <property type="match status" value="1"/>
</dbReference>
<protein>
    <submittedName>
        <fullName evidence="8">Glycosyltransferase involved in cell wall biosynthesis</fullName>
    </submittedName>
</protein>
<accession>A0A7W6GPY8</accession>
<dbReference type="InterPro" id="IPR029044">
    <property type="entry name" value="Nucleotide-diphossugar_trans"/>
</dbReference>
<feature type="domain" description="Glycosyltransferase 2-like" evidence="7">
    <location>
        <begin position="6"/>
        <end position="120"/>
    </location>
</feature>
<dbReference type="Pfam" id="PF00535">
    <property type="entry name" value="Glycos_transf_2"/>
    <property type="match status" value="1"/>
</dbReference>
<evidence type="ECO:0000256" key="2">
    <source>
        <dbReference type="ARBA" id="ARBA00022475"/>
    </source>
</evidence>
<dbReference type="PANTHER" id="PTHR43646">
    <property type="entry name" value="GLYCOSYLTRANSFERASE"/>
    <property type="match status" value="1"/>
</dbReference>
<keyword evidence="2" id="KW-1003">Cell membrane</keyword>
<sequence length="321" mass="36020">MTPIHVILIGRNEGARLVASLASVRGMANRVIYVDSGSTDDSVLEAERAGALVVQLDMSVPFSAARARNAGFDALRLPDGAPDYVQFIDGDCALVEGWLDAGRDFLDGHPEVGMVTGWRSEIHPEASLYNRLCDWEWHRPAGPIKACGGDMMVRAALWQQVGGMNPSIVASEDEEVCVRFRKAGWSLHRLPLPMTRHDAAMLRFGQWWQRAVRTGHGFAQVGHLHPEYFANERRRTWIYAALLPFAMIFGLVTSLWLTFLVIGLYGLNYLRTMQGLKRNGLSEPARQASLIFLSKFPNLIGMLRFYRRRLTGADMTLIEYK</sequence>
<dbReference type="GO" id="GO:0016757">
    <property type="term" value="F:glycosyltransferase activity"/>
    <property type="evidence" value="ECO:0007669"/>
    <property type="project" value="UniProtKB-KW"/>
</dbReference>
<evidence type="ECO:0000313" key="9">
    <source>
        <dbReference type="Proteomes" id="UP000541426"/>
    </source>
</evidence>
<keyword evidence="5 6" id="KW-0472">Membrane</keyword>
<name>A0A7W6GPY8_9RHOB</name>
<keyword evidence="6" id="KW-1133">Transmembrane helix</keyword>
<evidence type="ECO:0000256" key="4">
    <source>
        <dbReference type="ARBA" id="ARBA00022679"/>
    </source>
</evidence>
<keyword evidence="6" id="KW-0812">Transmembrane</keyword>
<dbReference type="RefSeq" id="WP_183962481.1">
    <property type="nucleotide sequence ID" value="NZ_BAABBZ010000012.1"/>
</dbReference>
<dbReference type="EMBL" id="JACIEJ010000001">
    <property type="protein sequence ID" value="MBB3983836.1"/>
    <property type="molecule type" value="Genomic_DNA"/>
</dbReference>
<dbReference type="Gene3D" id="3.90.550.10">
    <property type="entry name" value="Spore Coat Polysaccharide Biosynthesis Protein SpsA, Chain A"/>
    <property type="match status" value="1"/>
</dbReference>
<keyword evidence="3" id="KW-0328">Glycosyltransferase</keyword>
<evidence type="ECO:0000256" key="6">
    <source>
        <dbReference type="SAM" id="Phobius"/>
    </source>
</evidence>
<evidence type="ECO:0000313" key="8">
    <source>
        <dbReference type="EMBL" id="MBB3983836.1"/>
    </source>
</evidence>
<comment type="subcellular location">
    <subcellularLocation>
        <location evidence="1">Cell membrane</location>
    </subcellularLocation>
</comment>
<reference evidence="8 9" key="1">
    <citation type="submission" date="2020-08" db="EMBL/GenBank/DDBJ databases">
        <title>Genomic Encyclopedia of Type Strains, Phase IV (KMG-IV): sequencing the most valuable type-strain genomes for metagenomic binning, comparative biology and taxonomic classification.</title>
        <authorList>
            <person name="Goeker M."/>
        </authorList>
    </citation>
    <scope>NUCLEOTIDE SEQUENCE [LARGE SCALE GENOMIC DNA]</scope>
    <source>
        <strain evidence="8 9">DSM 102235</strain>
    </source>
</reference>
<keyword evidence="9" id="KW-1185">Reference proteome</keyword>
<comment type="caution">
    <text evidence="8">The sequence shown here is derived from an EMBL/GenBank/DDBJ whole genome shotgun (WGS) entry which is preliminary data.</text>
</comment>
<evidence type="ECO:0000256" key="1">
    <source>
        <dbReference type="ARBA" id="ARBA00004236"/>
    </source>
</evidence>
<dbReference type="Proteomes" id="UP000541426">
    <property type="component" value="Unassembled WGS sequence"/>
</dbReference>
<dbReference type="InterPro" id="IPR001173">
    <property type="entry name" value="Glyco_trans_2-like"/>
</dbReference>
<evidence type="ECO:0000256" key="3">
    <source>
        <dbReference type="ARBA" id="ARBA00022676"/>
    </source>
</evidence>
<evidence type="ECO:0000256" key="5">
    <source>
        <dbReference type="ARBA" id="ARBA00023136"/>
    </source>
</evidence>
<feature type="transmembrane region" description="Helical" evidence="6">
    <location>
        <begin position="237"/>
        <end position="267"/>
    </location>
</feature>
<evidence type="ECO:0000259" key="7">
    <source>
        <dbReference type="Pfam" id="PF00535"/>
    </source>
</evidence>